<name>A0AAN9C248_9CAEN</name>
<organism evidence="2 3">
    <name type="scientific">Littorina saxatilis</name>
    <dbReference type="NCBI Taxonomy" id="31220"/>
    <lineage>
        <taxon>Eukaryota</taxon>
        <taxon>Metazoa</taxon>
        <taxon>Spiralia</taxon>
        <taxon>Lophotrochozoa</taxon>
        <taxon>Mollusca</taxon>
        <taxon>Gastropoda</taxon>
        <taxon>Caenogastropoda</taxon>
        <taxon>Littorinimorpha</taxon>
        <taxon>Littorinoidea</taxon>
        <taxon>Littorinidae</taxon>
        <taxon>Littorina</taxon>
    </lineage>
</organism>
<comment type="caution">
    <text evidence="2">The sequence shown here is derived from an EMBL/GenBank/DDBJ whole genome shotgun (WGS) entry which is preliminary data.</text>
</comment>
<dbReference type="Gene3D" id="3.30.450.30">
    <property type="entry name" value="Dynein light chain 2a, cytoplasmic"/>
    <property type="match status" value="1"/>
</dbReference>
<dbReference type="InterPro" id="IPR015019">
    <property type="entry name" value="LAMTOR3"/>
</dbReference>
<gene>
    <name evidence="2" type="ORF">V1264_012472</name>
</gene>
<dbReference type="SUPFAM" id="SSF103196">
    <property type="entry name" value="Roadblock/LC7 domain"/>
    <property type="match status" value="1"/>
</dbReference>
<dbReference type="SMART" id="SM01278">
    <property type="entry name" value="MAPKK1_Int"/>
    <property type="match status" value="1"/>
</dbReference>
<proteinExistence type="inferred from homology"/>
<dbReference type="Pfam" id="PF08923">
    <property type="entry name" value="MAPKK1_Int"/>
    <property type="match status" value="1"/>
</dbReference>
<dbReference type="Proteomes" id="UP001374579">
    <property type="component" value="Unassembled WGS sequence"/>
</dbReference>
<comment type="similarity">
    <text evidence="1">Belongs to the LAMTOR3 family.</text>
</comment>
<dbReference type="PANTHER" id="PTHR13378:SF1">
    <property type="entry name" value="RAGULATOR COMPLEX PROTEIN LAMTOR3"/>
    <property type="match status" value="1"/>
</dbReference>
<dbReference type="PANTHER" id="PTHR13378">
    <property type="entry name" value="REGULATOR COMPLEX PROTEIN LAMTOR3"/>
    <property type="match status" value="1"/>
</dbReference>
<evidence type="ECO:0000256" key="1">
    <source>
        <dbReference type="ARBA" id="ARBA00005356"/>
    </source>
</evidence>
<dbReference type="AlphaFoldDB" id="A0AAN9C248"/>
<reference evidence="2 3" key="1">
    <citation type="submission" date="2024-02" db="EMBL/GenBank/DDBJ databases">
        <title>Chromosome-scale genome assembly of the rough periwinkle Littorina saxatilis.</title>
        <authorList>
            <person name="De Jode A."/>
            <person name="Faria R."/>
            <person name="Formenti G."/>
            <person name="Sims Y."/>
            <person name="Smith T.P."/>
            <person name="Tracey A."/>
            <person name="Wood J.M.D."/>
            <person name="Zagrodzka Z.B."/>
            <person name="Johannesson K."/>
            <person name="Butlin R.K."/>
            <person name="Leder E.H."/>
        </authorList>
    </citation>
    <scope>NUCLEOTIDE SEQUENCE [LARGE SCALE GENOMIC DNA]</scope>
    <source>
        <strain evidence="2">Snail1</strain>
        <tissue evidence="2">Muscle</tissue>
    </source>
</reference>
<dbReference type="GO" id="GO:0071230">
    <property type="term" value="P:cellular response to amino acid stimulus"/>
    <property type="evidence" value="ECO:0007669"/>
    <property type="project" value="TreeGrafter"/>
</dbReference>
<evidence type="ECO:0000313" key="2">
    <source>
        <dbReference type="EMBL" id="KAK7113125.1"/>
    </source>
</evidence>
<accession>A0AAN9C248</accession>
<dbReference type="GO" id="GO:0071986">
    <property type="term" value="C:Ragulator complex"/>
    <property type="evidence" value="ECO:0007669"/>
    <property type="project" value="TreeGrafter"/>
</dbReference>
<dbReference type="FunFam" id="3.30.450.30:FF:000003">
    <property type="entry name" value="ragulator complex protein LAMTOR3 homolog"/>
    <property type="match status" value="1"/>
</dbReference>
<dbReference type="GO" id="GO:0032008">
    <property type="term" value="P:positive regulation of TOR signaling"/>
    <property type="evidence" value="ECO:0007669"/>
    <property type="project" value="TreeGrafter"/>
</dbReference>
<evidence type="ECO:0000313" key="3">
    <source>
        <dbReference type="Proteomes" id="UP001374579"/>
    </source>
</evidence>
<sequence length="124" mass="13875">MEEVKGYLRKLMNHITGLHAIVISDRDGVPMLKVADEHAPELALRPAYLSTFSHMTDQASKMGIGNNQSIIAFYDNLQVVQMNKHPLTVTFIAETESITGEILNLELDLQDILAELLKVTEMPQ</sequence>
<keyword evidence="3" id="KW-1185">Reference proteome</keyword>
<dbReference type="EMBL" id="JBAMIC010000002">
    <property type="protein sequence ID" value="KAK7113125.1"/>
    <property type="molecule type" value="Genomic_DNA"/>
</dbReference>
<protein>
    <submittedName>
        <fullName evidence="2">Uncharacterized protein</fullName>
    </submittedName>
</protein>